<feature type="repeat" description="TPR" evidence="1">
    <location>
        <begin position="74"/>
        <end position="107"/>
    </location>
</feature>
<dbReference type="PROSITE" id="PS50293">
    <property type="entry name" value="TPR_REGION"/>
    <property type="match status" value="1"/>
</dbReference>
<dbReference type="InterPro" id="IPR041656">
    <property type="entry name" value="TPR_5"/>
</dbReference>
<feature type="domain" description="Tetratrico peptide repeat group 5" evidence="2">
    <location>
        <begin position="39"/>
        <end position="148"/>
    </location>
</feature>
<evidence type="ECO:0000256" key="1">
    <source>
        <dbReference type="PROSITE-ProRule" id="PRU00339"/>
    </source>
</evidence>
<dbReference type="Pfam" id="PF12688">
    <property type="entry name" value="TPR_5"/>
    <property type="match status" value="1"/>
</dbReference>
<dbReference type="SMART" id="SM00028">
    <property type="entry name" value="TPR"/>
    <property type="match status" value="2"/>
</dbReference>
<name>A0ABV8UZU0_9BACL</name>
<dbReference type="SUPFAM" id="SSF48452">
    <property type="entry name" value="TPR-like"/>
    <property type="match status" value="1"/>
</dbReference>
<accession>A0ABV8UZU0</accession>
<organism evidence="3 4">
    <name type="scientific">Chryseomicrobium palamuruense</name>
    <dbReference type="NCBI Taxonomy" id="682973"/>
    <lineage>
        <taxon>Bacteria</taxon>
        <taxon>Bacillati</taxon>
        <taxon>Bacillota</taxon>
        <taxon>Bacilli</taxon>
        <taxon>Bacillales</taxon>
        <taxon>Caryophanaceae</taxon>
        <taxon>Chryseomicrobium</taxon>
    </lineage>
</organism>
<proteinExistence type="predicted"/>
<keyword evidence="4" id="KW-1185">Reference proteome</keyword>
<evidence type="ECO:0000313" key="4">
    <source>
        <dbReference type="Proteomes" id="UP001595733"/>
    </source>
</evidence>
<sequence>MTVTNEVQRAIALRAEKKYEESNELLKHLADTNLTDAYIQYQCAWSYDVLGEEAKAVPHYEAAIQGGLQEDDLQRAYLGLGSTYRALGEYQDSERIFEEALTKFPNHQALSTFYAMTLYNLGQHNQAIQLLLKTLIDTTSDQGVKDYAPALSFYAEHLDETWKS</sequence>
<evidence type="ECO:0000259" key="2">
    <source>
        <dbReference type="Pfam" id="PF12688"/>
    </source>
</evidence>
<evidence type="ECO:0000313" key="3">
    <source>
        <dbReference type="EMBL" id="MFC4356261.1"/>
    </source>
</evidence>
<keyword evidence="1" id="KW-0802">TPR repeat</keyword>
<dbReference type="InterPro" id="IPR019734">
    <property type="entry name" value="TPR_rpt"/>
</dbReference>
<dbReference type="RefSeq" id="WP_378142822.1">
    <property type="nucleotide sequence ID" value="NZ_JBHSEF010000029.1"/>
</dbReference>
<comment type="caution">
    <text evidence="3">The sequence shown here is derived from an EMBL/GenBank/DDBJ whole genome shotgun (WGS) entry which is preliminary data.</text>
</comment>
<gene>
    <name evidence="3" type="ORF">ACFO0S_14465</name>
</gene>
<dbReference type="InterPro" id="IPR011990">
    <property type="entry name" value="TPR-like_helical_dom_sf"/>
</dbReference>
<dbReference type="Gene3D" id="1.25.40.10">
    <property type="entry name" value="Tetratricopeptide repeat domain"/>
    <property type="match status" value="1"/>
</dbReference>
<dbReference type="PROSITE" id="PS50005">
    <property type="entry name" value="TPR"/>
    <property type="match status" value="1"/>
</dbReference>
<dbReference type="EMBL" id="JBHSEF010000029">
    <property type="protein sequence ID" value="MFC4356261.1"/>
    <property type="molecule type" value="Genomic_DNA"/>
</dbReference>
<protein>
    <submittedName>
        <fullName evidence="3">Tetratricopeptide repeat protein</fullName>
    </submittedName>
</protein>
<dbReference type="Proteomes" id="UP001595733">
    <property type="component" value="Unassembled WGS sequence"/>
</dbReference>
<reference evidence="4" key="1">
    <citation type="journal article" date="2019" name="Int. J. Syst. Evol. Microbiol.">
        <title>The Global Catalogue of Microorganisms (GCM) 10K type strain sequencing project: providing services to taxonomists for standard genome sequencing and annotation.</title>
        <authorList>
            <consortium name="The Broad Institute Genomics Platform"/>
            <consortium name="The Broad Institute Genome Sequencing Center for Infectious Disease"/>
            <person name="Wu L."/>
            <person name="Ma J."/>
        </authorList>
    </citation>
    <scope>NUCLEOTIDE SEQUENCE [LARGE SCALE GENOMIC DNA]</scope>
    <source>
        <strain evidence="4">CCUG 50353</strain>
    </source>
</reference>